<dbReference type="eggNOG" id="KOG3689">
    <property type="taxonomic scope" value="Eukaryota"/>
</dbReference>
<dbReference type="PROSITE" id="PS00126">
    <property type="entry name" value="PDEASE_I_1"/>
    <property type="match status" value="1"/>
</dbReference>
<proteinExistence type="inferred from homology"/>
<dbReference type="GeneID" id="5889812"/>
<dbReference type="InParanoid" id="A9UVX6"/>
<dbReference type="InterPro" id="IPR036971">
    <property type="entry name" value="PDEase_catalytic_dom_sf"/>
</dbReference>
<evidence type="ECO:0000256" key="5">
    <source>
        <dbReference type="PIRSR" id="PIRSR623088-3"/>
    </source>
</evidence>
<feature type="binding site" evidence="5">
    <location>
        <position position="234"/>
    </location>
    <ligand>
        <name>Zn(2+)</name>
        <dbReference type="ChEBI" id="CHEBI:29105"/>
        <label>1</label>
    </ligand>
</feature>
<feature type="binding site" evidence="4">
    <location>
        <position position="347"/>
    </location>
    <ligand>
        <name>AMP</name>
        <dbReference type="ChEBI" id="CHEBI:456215"/>
    </ligand>
</feature>
<dbReference type="CDD" id="cd00077">
    <property type="entry name" value="HDc"/>
    <property type="match status" value="1"/>
</dbReference>
<evidence type="ECO:0000256" key="2">
    <source>
        <dbReference type="ARBA" id="ARBA00022801"/>
    </source>
</evidence>
<evidence type="ECO:0000313" key="9">
    <source>
        <dbReference type="EMBL" id="EDQ90665.1"/>
    </source>
</evidence>
<dbReference type="SMART" id="SM00471">
    <property type="entry name" value="HDc"/>
    <property type="match status" value="1"/>
</dbReference>
<dbReference type="PANTHER" id="PTHR11347">
    <property type="entry name" value="CYCLIC NUCLEOTIDE PHOSPHODIESTERASE"/>
    <property type="match status" value="1"/>
</dbReference>
<evidence type="ECO:0000256" key="1">
    <source>
        <dbReference type="ARBA" id="ARBA00022723"/>
    </source>
</evidence>
<evidence type="ECO:0000256" key="3">
    <source>
        <dbReference type="PIRSR" id="PIRSR623088-1"/>
    </source>
</evidence>
<dbReference type="OMA" id="HYTSREM"/>
<dbReference type="Gene3D" id="1.10.1300.10">
    <property type="entry name" value="3'5'-cyclic nucleotide phosphodiesterase, catalytic domain"/>
    <property type="match status" value="1"/>
</dbReference>
<gene>
    <name evidence="9" type="ORF">MONBRDRAFT_24275</name>
</gene>
<name>A9UVX6_MONBE</name>
<dbReference type="GO" id="GO:0047555">
    <property type="term" value="F:3',5'-cyclic-GMP phosphodiesterase activity"/>
    <property type="evidence" value="ECO:0000318"/>
    <property type="project" value="GO_Central"/>
</dbReference>
<dbReference type="GO" id="GO:0004115">
    <property type="term" value="F:3',5'-cyclic-AMP phosphodiesterase activity"/>
    <property type="evidence" value="ECO:0000318"/>
    <property type="project" value="GO_Central"/>
</dbReference>
<feature type="active site" description="Proton donor" evidence="3">
    <location>
        <position position="193"/>
    </location>
</feature>
<evidence type="ECO:0000256" key="7">
    <source>
        <dbReference type="SAM" id="MobiDB-lite"/>
    </source>
</evidence>
<evidence type="ECO:0000256" key="6">
    <source>
        <dbReference type="RuleBase" id="RU363067"/>
    </source>
</evidence>
<dbReference type="InterPro" id="IPR003607">
    <property type="entry name" value="HD/PDEase_dom"/>
</dbReference>
<feature type="binding site" evidence="4">
    <location>
        <position position="235"/>
    </location>
    <ligand>
        <name>AMP</name>
        <dbReference type="ChEBI" id="CHEBI:456215"/>
    </ligand>
</feature>
<dbReference type="EMBL" id="CH991547">
    <property type="protein sequence ID" value="EDQ90665.1"/>
    <property type="molecule type" value="Genomic_DNA"/>
</dbReference>
<comment type="similarity">
    <text evidence="6">Belongs to the cyclic nucleotide phosphodiesterase family.</text>
</comment>
<dbReference type="SUPFAM" id="SSF109604">
    <property type="entry name" value="HD-domain/PDEase-like"/>
    <property type="match status" value="1"/>
</dbReference>
<dbReference type="PRINTS" id="PR00387">
    <property type="entry name" value="PDIESTERASE1"/>
</dbReference>
<keyword evidence="10" id="KW-1185">Reference proteome</keyword>
<dbReference type="GO" id="GO:0007165">
    <property type="term" value="P:signal transduction"/>
    <property type="evidence" value="ECO:0007669"/>
    <property type="project" value="InterPro"/>
</dbReference>
<feature type="domain" description="PDEase" evidence="8">
    <location>
        <begin position="114"/>
        <end position="440"/>
    </location>
</feature>
<dbReference type="RefSeq" id="XP_001744716.1">
    <property type="nucleotide sequence ID" value="XM_001744664.1"/>
</dbReference>
<keyword evidence="2 6" id="KW-0378">Hydrolase</keyword>
<evidence type="ECO:0000259" key="8">
    <source>
        <dbReference type="PROSITE" id="PS51845"/>
    </source>
</evidence>
<feature type="binding site" evidence="4">
    <location>
        <begin position="193"/>
        <end position="197"/>
    </location>
    <ligand>
        <name>AMP</name>
        <dbReference type="ChEBI" id="CHEBI:456215"/>
    </ligand>
</feature>
<dbReference type="STRING" id="81824.A9UVX6"/>
<keyword evidence="1 5" id="KW-0479">Metal-binding</keyword>
<evidence type="ECO:0000313" key="10">
    <source>
        <dbReference type="Proteomes" id="UP000001357"/>
    </source>
</evidence>
<dbReference type="InterPro" id="IPR023174">
    <property type="entry name" value="PDEase_CS"/>
</dbReference>
<sequence length="440" mass="49381">MAKLGAPDPLPQPGGSISITDVPSVPLSASPRKRLSYPDTSSDISTIKAEIDQLRAENRELRLRLDDFVRFGKDGLPASSEAMLLHQIARMARQPPFARTSRRKDILLEIHFPPGIIFSDNIDRPIAHIPDDFRARTKSFGFASLHMDPSELLLHWFVMFSELDLFARLNIQPACLREFFRQVHNAYRDNVYHNFQHAMDVAQFAYALYMHSDVLSKHFTHVDIFCCLVLGLGHDIDHPGVNNAFLIKTRDPVAILYNDTSVLENAHAATLFAMMRSQPTADLLASFDDANYTNTRSLILRGILATDMARHGTLVKKIAAAPSLSTQDSAPDAVKAVVLEAIAKCGDICHLVRPWPVAKAWEDLVMIEFFQQGDQEKALGFKPDGLFDRETCKVPNSQCWFYENIGKPLFSALAHHVPDVGNKLMSVMLEENLPHWKALC</sequence>
<dbReference type="AlphaFoldDB" id="A9UVX6"/>
<organism evidence="9 10">
    <name type="scientific">Monosiga brevicollis</name>
    <name type="common">Choanoflagellate</name>
    <dbReference type="NCBI Taxonomy" id="81824"/>
    <lineage>
        <taxon>Eukaryota</taxon>
        <taxon>Choanoflagellata</taxon>
        <taxon>Craspedida</taxon>
        <taxon>Salpingoecidae</taxon>
        <taxon>Monosiga</taxon>
    </lineage>
</organism>
<feature type="binding site" evidence="5">
    <location>
        <position position="347"/>
    </location>
    <ligand>
        <name>Zn(2+)</name>
        <dbReference type="ChEBI" id="CHEBI:29105"/>
        <label>1</label>
    </ligand>
</feature>
<dbReference type="InterPro" id="IPR023088">
    <property type="entry name" value="PDEase"/>
</dbReference>
<dbReference type="Pfam" id="PF00233">
    <property type="entry name" value="PDEase_I"/>
    <property type="match status" value="1"/>
</dbReference>
<feature type="region of interest" description="Disordered" evidence="7">
    <location>
        <begin position="1"/>
        <end position="40"/>
    </location>
</feature>
<dbReference type="PROSITE" id="PS51845">
    <property type="entry name" value="PDEASE_I_2"/>
    <property type="match status" value="1"/>
</dbReference>
<dbReference type="Proteomes" id="UP000001357">
    <property type="component" value="Unassembled WGS sequence"/>
</dbReference>
<dbReference type="InterPro" id="IPR002073">
    <property type="entry name" value="PDEase_catalytic_dom"/>
</dbReference>
<feature type="binding site" evidence="5">
    <location>
        <position position="235"/>
    </location>
    <ligand>
        <name>Zn(2+)</name>
        <dbReference type="ChEBI" id="CHEBI:29105"/>
        <label>1</label>
    </ligand>
</feature>
<feature type="binding site" evidence="4">
    <location>
        <position position="398"/>
    </location>
    <ligand>
        <name>AMP</name>
        <dbReference type="ChEBI" id="CHEBI:456215"/>
    </ligand>
</feature>
<comment type="cofactor">
    <cofactor evidence="6">
        <name>a divalent metal cation</name>
        <dbReference type="ChEBI" id="CHEBI:60240"/>
    </cofactor>
    <text evidence="6">Binds 2 divalent metal cations per subunit. Site 1 may preferentially bind zinc ions, while site 2 has a preference for magnesium and/or manganese ions.</text>
</comment>
<dbReference type="KEGG" id="mbr:MONBRDRAFT_24275"/>
<evidence type="ECO:0000256" key="4">
    <source>
        <dbReference type="PIRSR" id="PIRSR623088-2"/>
    </source>
</evidence>
<dbReference type="GO" id="GO:0141162">
    <property type="term" value="P:negative regulation of cAMP/PKA signal transduction"/>
    <property type="evidence" value="ECO:0000318"/>
    <property type="project" value="GO_Central"/>
</dbReference>
<feature type="binding site" evidence="5">
    <location>
        <position position="235"/>
    </location>
    <ligand>
        <name>Zn(2+)</name>
        <dbReference type="ChEBI" id="CHEBI:29105"/>
        <label>2</label>
    </ligand>
</feature>
<accession>A9UVX6</accession>
<dbReference type="GO" id="GO:0046872">
    <property type="term" value="F:metal ion binding"/>
    <property type="evidence" value="ECO:0007669"/>
    <property type="project" value="UniProtKB-KW"/>
</dbReference>
<feature type="binding site" evidence="5">
    <location>
        <position position="197"/>
    </location>
    <ligand>
        <name>Zn(2+)</name>
        <dbReference type="ChEBI" id="CHEBI:29105"/>
        <label>1</label>
    </ligand>
</feature>
<dbReference type="EC" id="3.1.4.-" evidence="6"/>
<protein>
    <recommendedName>
        <fullName evidence="6">Phosphodiesterase</fullName>
        <ecNumber evidence="6">3.1.4.-</ecNumber>
    </recommendedName>
</protein>
<reference evidence="9 10" key="1">
    <citation type="journal article" date="2008" name="Nature">
        <title>The genome of the choanoflagellate Monosiga brevicollis and the origin of metazoans.</title>
        <authorList>
            <consortium name="JGI Sequencing"/>
            <person name="King N."/>
            <person name="Westbrook M.J."/>
            <person name="Young S.L."/>
            <person name="Kuo A."/>
            <person name="Abedin M."/>
            <person name="Chapman J."/>
            <person name="Fairclough S."/>
            <person name="Hellsten U."/>
            <person name="Isogai Y."/>
            <person name="Letunic I."/>
            <person name="Marr M."/>
            <person name="Pincus D."/>
            <person name="Putnam N."/>
            <person name="Rokas A."/>
            <person name="Wright K.J."/>
            <person name="Zuzow R."/>
            <person name="Dirks W."/>
            <person name="Good M."/>
            <person name="Goodstein D."/>
            <person name="Lemons D."/>
            <person name="Li W."/>
            <person name="Lyons J.B."/>
            <person name="Morris A."/>
            <person name="Nichols S."/>
            <person name="Richter D.J."/>
            <person name="Salamov A."/>
            <person name="Bork P."/>
            <person name="Lim W.A."/>
            <person name="Manning G."/>
            <person name="Miller W.T."/>
            <person name="McGinnis W."/>
            <person name="Shapiro H."/>
            <person name="Tjian R."/>
            <person name="Grigoriev I.V."/>
            <person name="Rokhsar D."/>
        </authorList>
    </citation>
    <scope>NUCLEOTIDE SEQUENCE [LARGE SCALE GENOMIC DNA]</scope>
    <source>
        <strain evidence="10">MX1 / ATCC 50154</strain>
    </source>
</reference>